<evidence type="ECO:0000313" key="4">
    <source>
        <dbReference type="Proteomes" id="UP000249754"/>
    </source>
</evidence>
<dbReference type="NCBIfam" id="NF033546">
    <property type="entry name" value="transpos_IS21"/>
    <property type="match status" value="1"/>
</dbReference>
<dbReference type="OrthoDB" id="3193769at2"/>
<feature type="domain" description="Integrase catalytic" evidence="2">
    <location>
        <begin position="132"/>
        <end position="332"/>
    </location>
</feature>
<evidence type="ECO:0000259" key="2">
    <source>
        <dbReference type="PROSITE" id="PS50994"/>
    </source>
</evidence>
<dbReference type="InterPro" id="IPR012337">
    <property type="entry name" value="RNaseH-like_sf"/>
</dbReference>
<name>A0A327RRQ2_9SPHI</name>
<dbReference type="PROSITE" id="PS50994">
    <property type="entry name" value="INTEGRASE"/>
    <property type="match status" value="1"/>
</dbReference>
<accession>A0A327RRQ2</accession>
<dbReference type="InterPro" id="IPR054353">
    <property type="entry name" value="IstA-like_C"/>
</dbReference>
<proteinExistence type="inferred from homology"/>
<dbReference type="EMBL" id="QLLR01000065">
    <property type="protein sequence ID" value="RAJ19690.1"/>
    <property type="molecule type" value="Genomic_DNA"/>
</dbReference>
<dbReference type="PANTHER" id="PTHR35004:SF8">
    <property type="entry name" value="TRANSPOSASE RV3428C-RELATED"/>
    <property type="match status" value="1"/>
</dbReference>
<dbReference type="Gene3D" id="3.30.420.10">
    <property type="entry name" value="Ribonuclease H-like superfamily/Ribonuclease H"/>
    <property type="match status" value="1"/>
</dbReference>
<evidence type="ECO:0000256" key="1">
    <source>
        <dbReference type="ARBA" id="ARBA00009277"/>
    </source>
</evidence>
<dbReference type="Proteomes" id="UP000249754">
    <property type="component" value="Unassembled WGS sequence"/>
</dbReference>
<organism evidence="3 4">
    <name type="scientific">Pedobacter cryoconitis</name>
    <dbReference type="NCBI Taxonomy" id="188932"/>
    <lineage>
        <taxon>Bacteria</taxon>
        <taxon>Pseudomonadati</taxon>
        <taxon>Bacteroidota</taxon>
        <taxon>Sphingobacteriia</taxon>
        <taxon>Sphingobacteriales</taxon>
        <taxon>Sphingobacteriaceae</taxon>
        <taxon>Pedobacter</taxon>
    </lineage>
</organism>
<sequence length="514" mass="59287">MAGHRKDMLDIQRIIQLKARGESNRSIARLLGINRKTVNEYILNLGGADKDFSELSRLDEQSLAAILPEPKVFNKPQAYQDLQDLVPVYQKALKKSGFTYLNIWEEYRKKYPDGYGYTQFKEHMQQAFAVQQASFHMEQIMGEKLLIDYAGDRFILTDRESGTTRPAELFIAILAGSGYTYVEASVSQQKASFINSVRRSLEFIGGVPKLIVTDNLKSAVTQAHRYEPELNKDFKAFALHYGTAVLATRARKPKDKALVENAVRLVYQRICFALKDQVFFDLHSLNAAIRPLLDLYNQRMYQQRQTSRAQLFLEQEQPLLSPLPAQAFTLITYKQATVQKNYHVFISDDKHYYSVPHEYIGKKVELRYNESLLEVYSSSTRIASHPRSRKSAGFSTISSHMPDNHQFMQGWNMTDFLAWAKSKDPIIHQYVETVFAQRAHPEQALRSCWGIQRLGKIYGIDRLKSACIRAADFEQYGYKILESILGQNLDQQDHDEEQHYLPVHDNLRGATYYH</sequence>
<dbReference type="Pfam" id="PF22483">
    <property type="entry name" value="Mu-transpos_C_2"/>
    <property type="match status" value="1"/>
</dbReference>
<evidence type="ECO:0000313" key="3">
    <source>
        <dbReference type="EMBL" id="RAJ19690.1"/>
    </source>
</evidence>
<protein>
    <submittedName>
        <fullName evidence="3">Transposase</fullName>
    </submittedName>
</protein>
<gene>
    <name evidence="3" type="ORF">LY11_05295</name>
</gene>
<comment type="caution">
    <text evidence="3">The sequence shown here is derived from an EMBL/GenBank/DDBJ whole genome shotgun (WGS) entry which is preliminary data.</text>
</comment>
<reference evidence="3 4" key="1">
    <citation type="submission" date="2018-06" db="EMBL/GenBank/DDBJ databases">
        <title>Genomic Encyclopedia of Archaeal and Bacterial Type Strains, Phase II (KMG-II): from individual species to whole genera.</title>
        <authorList>
            <person name="Goeker M."/>
        </authorList>
    </citation>
    <scope>NUCLEOTIDE SEQUENCE [LARGE SCALE GENOMIC DNA]</scope>
    <source>
        <strain evidence="3 4">DSM 14825</strain>
    </source>
</reference>
<comment type="similarity">
    <text evidence="1">Belongs to the transposase IS21/IS408/IS1162 family.</text>
</comment>
<dbReference type="GO" id="GO:0003676">
    <property type="term" value="F:nucleic acid binding"/>
    <property type="evidence" value="ECO:0007669"/>
    <property type="project" value="InterPro"/>
</dbReference>
<dbReference type="AlphaFoldDB" id="A0A327RRQ2"/>
<dbReference type="PANTHER" id="PTHR35004">
    <property type="entry name" value="TRANSPOSASE RV3428C-RELATED"/>
    <property type="match status" value="1"/>
</dbReference>
<dbReference type="InterPro" id="IPR036397">
    <property type="entry name" value="RNaseH_sf"/>
</dbReference>
<dbReference type="GO" id="GO:0015074">
    <property type="term" value="P:DNA integration"/>
    <property type="evidence" value="ECO:0007669"/>
    <property type="project" value="InterPro"/>
</dbReference>
<dbReference type="SUPFAM" id="SSF53098">
    <property type="entry name" value="Ribonuclease H-like"/>
    <property type="match status" value="1"/>
</dbReference>
<dbReference type="InterPro" id="IPR001584">
    <property type="entry name" value="Integrase_cat-core"/>
</dbReference>